<evidence type="ECO:0000259" key="2">
    <source>
        <dbReference type="Pfam" id="PF17761"/>
    </source>
</evidence>
<dbReference type="PANTHER" id="PTHR30547:SF5">
    <property type="entry name" value="NUCLEASE YHCG-RELATED"/>
    <property type="match status" value="1"/>
</dbReference>
<proteinExistence type="predicted"/>
<dbReference type="EMBL" id="AASWBF010000012">
    <property type="protein sequence ID" value="EFH4960929.1"/>
    <property type="molecule type" value="Genomic_DNA"/>
</dbReference>
<dbReference type="Proteomes" id="UP000531962">
    <property type="component" value="Unassembled WGS sequence"/>
</dbReference>
<feature type="domain" description="YhcG PDDEXK nuclease" evidence="1">
    <location>
        <begin position="208"/>
        <end position="360"/>
    </location>
</feature>
<gene>
    <name evidence="4" type="ORF">F9413_10375</name>
    <name evidence="3" type="ORF">FZU14_16315</name>
</gene>
<sequence>MESLSERTTAGYQQIHDGIIHLVDSARTETVRSVNALMTATYWEIGRRIVEFEQGGEARAAYGAQLIKRLSKDLSLRYKRGFSAKNLRQMRLFYLFFQHVEFRQTVSGELTPLGIPQTPSAEFPSAKIWQTLSAKSFPLPWSTYVRLLSVKNPDARSFYEKETLRCGWSVRQLERQITTQFYERTLLSHDKSAMLQQHAPAEMHILPQQAIRDPFVLEFLELKDEYSESDFEEALINHLMDFMLELGDDFAFVGRQRRLRIDDNWFRVDLLFFHRRLRCLLIVDLKVGKFSYSDAGQMNMYLNYAKEHWTLPDENPPIGLVLCAEKGAGEAHYALAGLPNTVLASEYKMQLPDEKRLADELVRTQAVLEEGYRRR</sequence>
<name>A0A0J2BDW1_ECOLX</name>
<reference evidence="3 5" key="1">
    <citation type="submission" date="2019-08" db="EMBL/GenBank/DDBJ databases">
        <authorList>
            <consortium name="NARMS: The National Antimicrobial Resistance Monitoring System"/>
        </authorList>
    </citation>
    <scope>NUCLEOTIDE SEQUENCE [LARGE SCALE GENOMIC DNA]</scope>
    <source>
        <strain evidence="3 5">19MD07CB01-EC</strain>
        <strain evidence="4 6">CVM N19EC0130</strain>
    </source>
</reference>
<accession>A0A0J2BDW1</accession>
<feature type="domain" description="YhcG N-terminal" evidence="2">
    <location>
        <begin position="122"/>
        <end position="184"/>
    </location>
</feature>
<dbReference type="Gene3D" id="3.40.1350.10">
    <property type="match status" value="1"/>
</dbReference>
<dbReference type="InterPro" id="IPR011856">
    <property type="entry name" value="tRNA_endonuc-like_dom_sf"/>
</dbReference>
<evidence type="ECO:0000313" key="4">
    <source>
        <dbReference type="EMBL" id="EFH4960929.1"/>
    </source>
</evidence>
<organism evidence="3 5">
    <name type="scientific">Escherichia coli</name>
    <dbReference type="NCBI Taxonomy" id="562"/>
    <lineage>
        <taxon>Bacteria</taxon>
        <taxon>Pseudomonadati</taxon>
        <taxon>Pseudomonadota</taxon>
        <taxon>Gammaproteobacteria</taxon>
        <taxon>Enterobacterales</taxon>
        <taxon>Enterobacteriaceae</taxon>
        <taxon>Escherichia</taxon>
    </lineage>
</organism>
<dbReference type="InterPro" id="IPR053148">
    <property type="entry name" value="PD-DEXK-like_domain"/>
</dbReference>
<evidence type="ECO:0000259" key="1">
    <source>
        <dbReference type="Pfam" id="PF06250"/>
    </source>
</evidence>
<dbReference type="PANTHER" id="PTHR30547">
    <property type="entry name" value="UNCHARACTERIZED PROTEIN YHCG-RELATED"/>
    <property type="match status" value="1"/>
</dbReference>
<dbReference type="Pfam" id="PF17761">
    <property type="entry name" value="DUF1016_N"/>
    <property type="match status" value="2"/>
</dbReference>
<protein>
    <submittedName>
        <fullName evidence="3">DUF1016 domain-containing protein</fullName>
    </submittedName>
    <submittedName>
        <fullName evidence="4">DUF1016 family protein</fullName>
    </submittedName>
</protein>
<dbReference type="InterPro" id="IPR041527">
    <property type="entry name" value="YhcG_N"/>
</dbReference>
<dbReference type="GO" id="GO:0003676">
    <property type="term" value="F:nucleic acid binding"/>
    <property type="evidence" value="ECO:0007669"/>
    <property type="project" value="InterPro"/>
</dbReference>
<dbReference type="Proteomes" id="UP000543424">
    <property type="component" value="Unassembled WGS sequence"/>
</dbReference>
<dbReference type="InterPro" id="IPR009362">
    <property type="entry name" value="YhcG_C"/>
</dbReference>
<comment type="caution">
    <text evidence="3">The sequence shown here is derived from an EMBL/GenBank/DDBJ whole genome shotgun (WGS) entry which is preliminary data.</text>
</comment>
<feature type="domain" description="YhcG N-terminal" evidence="2">
    <location>
        <begin position="19"/>
        <end position="111"/>
    </location>
</feature>
<evidence type="ECO:0000313" key="3">
    <source>
        <dbReference type="EMBL" id="EFD6885768.1"/>
    </source>
</evidence>
<dbReference type="Pfam" id="PF06250">
    <property type="entry name" value="YhcG_C"/>
    <property type="match status" value="1"/>
</dbReference>
<dbReference type="AlphaFoldDB" id="A0A0J2BDW1"/>
<evidence type="ECO:0000313" key="6">
    <source>
        <dbReference type="Proteomes" id="UP000543424"/>
    </source>
</evidence>
<evidence type="ECO:0000313" key="5">
    <source>
        <dbReference type="Proteomes" id="UP000531962"/>
    </source>
</evidence>
<dbReference type="EMBL" id="AASKVF010000022">
    <property type="protein sequence ID" value="EFD6885768.1"/>
    <property type="molecule type" value="Genomic_DNA"/>
</dbReference>
<dbReference type="RefSeq" id="WP_000445162.1">
    <property type="nucleotide sequence ID" value="NZ_AP017610.1"/>
</dbReference>